<keyword evidence="7" id="KW-0732">Signal</keyword>
<feature type="transmembrane region" description="Helical" evidence="6">
    <location>
        <begin position="492"/>
        <end position="515"/>
    </location>
</feature>
<comment type="subcellular location">
    <subcellularLocation>
        <location evidence="1">Membrane</location>
        <topology evidence="1">Multi-pass membrane protein</topology>
    </subcellularLocation>
</comment>
<dbReference type="InterPro" id="IPR017981">
    <property type="entry name" value="GPCR_2-like_7TM"/>
</dbReference>
<dbReference type="InterPro" id="IPR052808">
    <property type="entry name" value="GPCR_Mth-like"/>
</dbReference>
<evidence type="ECO:0000256" key="4">
    <source>
        <dbReference type="ARBA" id="ARBA00023136"/>
    </source>
</evidence>
<dbReference type="Gene3D" id="1.20.1070.10">
    <property type="entry name" value="Rhodopsin 7-helix transmembrane proteins"/>
    <property type="match status" value="1"/>
</dbReference>
<feature type="transmembrane region" description="Helical" evidence="6">
    <location>
        <begin position="394"/>
        <end position="413"/>
    </location>
</feature>
<feature type="transmembrane region" description="Helical" evidence="6">
    <location>
        <begin position="354"/>
        <end position="374"/>
    </location>
</feature>
<dbReference type="EMBL" id="CAXLJM020000068">
    <property type="protein sequence ID" value="CAL8124077.1"/>
    <property type="molecule type" value="Genomic_DNA"/>
</dbReference>
<name>A0ABP1RA81_9HEXA</name>
<feature type="transmembrane region" description="Helical" evidence="6">
    <location>
        <begin position="433"/>
        <end position="454"/>
    </location>
</feature>
<organism evidence="9 10">
    <name type="scientific">Orchesella dallaii</name>
    <dbReference type="NCBI Taxonomy" id="48710"/>
    <lineage>
        <taxon>Eukaryota</taxon>
        <taxon>Metazoa</taxon>
        <taxon>Ecdysozoa</taxon>
        <taxon>Arthropoda</taxon>
        <taxon>Hexapoda</taxon>
        <taxon>Collembola</taxon>
        <taxon>Entomobryomorpha</taxon>
        <taxon>Entomobryoidea</taxon>
        <taxon>Orchesellidae</taxon>
        <taxon>Orchesellinae</taxon>
        <taxon>Orchesella</taxon>
    </lineage>
</organism>
<feature type="signal peptide" evidence="7">
    <location>
        <begin position="1"/>
        <end position="17"/>
    </location>
</feature>
<dbReference type="PANTHER" id="PTHR46953:SF1">
    <property type="entry name" value="G-PROTEIN COUPLED RECEPTOR MTH-LIKE 1-RELATED"/>
    <property type="match status" value="1"/>
</dbReference>
<dbReference type="Pfam" id="PF00002">
    <property type="entry name" value="7tm_2"/>
    <property type="match status" value="1"/>
</dbReference>
<evidence type="ECO:0000256" key="7">
    <source>
        <dbReference type="SAM" id="SignalP"/>
    </source>
</evidence>
<dbReference type="CDD" id="cd15039">
    <property type="entry name" value="7tmB3_Methuselah-like"/>
    <property type="match status" value="1"/>
</dbReference>
<gene>
    <name evidence="9" type="ORF">ODALV1_LOCUS20450</name>
</gene>
<evidence type="ECO:0000256" key="3">
    <source>
        <dbReference type="ARBA" id="ARBA00022989"/>
    </source>
</evidence>
<dbReference type="PROSITE" id="PS50261">
    <property type="entry name" value="G_PROTEIN_RECEP_F2_4"/>
    <property type="match status" value="1"/>
</dbReference>
<feature type="transmembrane region" description="Helical" evidence="6">
    <location>
        <begin position="571"/>
        <end position="590"/>
    </location>
</feature>
<dbReference type="SUPFAM" id="SSF81321">
    <property type="entry name" value="Family A G protein-coupled receptor-like"/>
    <property type="match status" value="1"/>
</dbReference>
<keyword evidence="3 6" id="KW-1133">Transmembrane helix</keyword>
<keyword evidence="2 6" id="KW-0812">Transmembrane</keyword>
<comment type="caution">
    <text evidence="9">The sequence shown here is derived from an EMBL/GenBank/DDBJ whole genome shotgun (WGS) entry which is preliminary data.</text>
</comment>
<keyword evidence="10" id="KW-1185">Reference proteome</keyword>
<sequence>MKKLAFMFVLQFSTSLAIVSIDFTRPALQKCETNHLSPWNKDIEIPSHVMSHNQSFKFRVQEKCATKLPHCMTPCSTPMTMVKIPLKQQGRIDFDDDSPLIHFTPYGYFRFESDYFSPDDFCVYSLPTNFIVLKVCPSQCGGGEITHGKMSFSTVCVPKCCSLHKVLDLGTDSCDYTGVKDPWVPLVYRSEHRQICGEKRANLKLHYVQAPPDCNSFQKYFLKSIPISGTSRVRFRLLTNGTVLLRELSNLRWTVLKLGTYCLDGVKNYGEGEDFKHDPTDQVLLVCDERVDENGVSVPNDSTVTSGQVQQEDRLNATGIAYITLLFSGVPFLLVTAIVYILVWTKQNVHGWTLFSHTLAMLLHYVAQGVANTVSRILNSDQNASVLCRIIGVSNHYFVLASFCWLTIINYDLYSMFRHLKNTIGQSRGMKRFVVYMAIAWGIPFLAVMISVILDRLYGLYGDDGECDLDVIVPLYGHKTCYMVEDARAIYLYYPVGVLMGVNIMLAFMTFINMYRHDQTAKMAHEENRTRHRRKFSVMAKLFVVMGLVWTFEVIAFMIKKEWETLPWYLVFPDVFNTIQAVAIFVLFACQPKILNQVSDSYPSLTPVAEAMKKLVCKRKKQGGVQSTSGGIIPPKQNQVLKVNP</sequence>
<evidence type="ECO:0000259" key="8">
    <source>
        <dbReference type="PROSITE" id="PS50261"/>
    </source>
</evidence>
<evidence type="ECO:0000256" key="5">
    <source>
        <dbReference type="SAM" id="MobiDB-lite"/>
    </source>
</evidence>
<feature type="region of interest" description="Disordered" evidence="5">
    <location>
        <begin position="624"/>
        <end position="645"/>
    </location>
</feature>
<evidence type="ECO:0000256" key="6">
    <source>
        <dbReference type="SAM" id="Phobius"/>
    </source>
</evidence>
<evidence type="ECO:0000313" key="10">
    <source>
        <dbReference type="Proteomes" id="UP001642540"/>
    </source>
</evidence>
<proteinExistence type="predicted"/>
<reference evidence="9 10" key="1">
    <citation type="submission" date="2024-08" db="EMBL/GenBank/DDBJ databases">
        <authorList>
            <person name="Cucini C."/>
            <person name="Frati F."/>
        </authorList>
    </citation>
    <scope>NUCLEOTIDE SEQUENCE [LARGE SCALE GENOMIC DNA]</scope>
</reference>
<feature type="domain" description="G-protein coupled receptors family 2 profile 2" evidence="8">
    <location>
        <begin position="320"/>
        <end position="592"/>
    </location>
</feature>
<evidence type="ECO:0000313" key="9">
    <source>
        <dbReference type="EMBL" id="CAL8124077.1"/>
    </source>
</evidence>
<feature type="transmembrane region" description="Helical" evidence="6">
    <location>
        <begin position="536"/>
        <end position="559"/>
    </location>
</feature>
<keyword evidence="4 6" id="KW-0472">Membrane</keyword>
<evidence type="ECO:0000256" key="2">
    <source>
        <dbReference type="ARBA" id="ARBA00022692"/>
    </source>
</evidence>
<accession>A0ABP1RA81</accession>
<dbReference type="InterPro" id="IPR000832">
    <property type="entry name" value="GPCR_2_secretin-like"/>
</dbReference>
<dbReference type="Proteomes" id="UP001642540">
    <property type="component" value="Unassembled WGS sequence"/>
</dbReference>
<feature type="transmembrane region" description="Helical" evidence="6">
    <location>
        <begin position="320"/>
        <end position="342"/>
    </location>
</feature>
<dbReference type="PANTHER" id="PTHR46953">
    <property type="entry name" value="G-PROTEIN COUPLED RECEPTOR MTH-LIKE 1-RELATED"/>
    <property type="match status" value="1"/>
</dbReference>
<protein>
    <recommendedName>
        <fullName evidence="8">G-protein coupled receptors family 2 profile 2 domain-containing protein</fullName>
    </recommendedName>
</protein>
<evidence type="ECO:0000256" key="1">
    <source>
        <dbReference type="ARBA" id="ARBA00004141"/>
    </source>
</evidence>
<feature type="chain" id="PRO_5046533344" description="G-protein coupled receptors family 2 profile 2 domain-containing protein" evidence="7">
    <location>
        <begin position="18"/>
        <end position="645"/>
    </location>
</feature>